<sequence>MIFPALNFHFMDNYSTPLMLGNIVHGGTTRINDRPWIALSLVLCAHLALFTALSQQQPSSPLETIAQPIMVSLMSAPQTTLQKPLPAAQPVAEVQKPVKKTVKTPVNKPAVPLTKQTSRPTPPAEQTSTPAAAPSSSIAEQQSKATNSRAPADTQTYQSPDFNAAYLNNPSPAYPPLSRRLGEQGLVLLLVHVTQDGAAGSVELQTGSGSNRLDQAALEAVKKWRFIPAKRGEQSVSASVVVPVRFSIEEG</sequence>
<keyword evidence="7" id="KW-0653">Protein transport</keyword>
<comment type="caution">
    <text evidence="12">The sequence shown here is derived from an EMBL/GenBank/DDBJ whole genome shotgun (WGS) entry which is preliminary data.</text>
</comment>
<gene>
    <name evidence="12" type="ORF">B0F88_10288</name>
</gene>
<dbReference type="GO" id="GO:0031992">
    <property type="term" value="F:energy transducer activity"/>
    <property type="evidence" value="ECO:0007669"/>
    <property type="project" value="TreeGrafter"/>
</dbReference>
<comment type="similarity">
    <text evidence="2">Belongs to the TonB family.</text>
</comment>
<keyword evidence="5" id="KW-0997">Cell inner membrane</keyword>
<dbReference type="GO" id="GO:0015031">
    <property type="term" value="P:protein transport"/>
    <property type="evidence" value="ECO:0007669"/>
    <property type="project" value="UniProtKB-KW"/>
</dbReference>
<dbReference type="PANTHER" id="PTHR33446">
    <property type="entry name" value="PROTEIN TONB-RELATED"/>
    <property type="match status" value="1"/>
</dbReference>
<feature type="domain" description="TonB C-terminal" evidence="11">
    <location>
        <begin position="159"/>
        <end position="251"/>
    </location>
</feature>
<feature type="compositionally biased region" description="Polar residues" evidence="10">
    <location>
        <begin position="144"/>
        <end position="170"/>
    </location>
</feature>
<protein>
    <submittedName>
        <fullName evidence="12">Protein TonB</fullName>
    </submittedName>
</protein>
<dbReference type="SUPFAM" id="SSF74653">
    <property type="entry name" value="TolA/TonB C-terminal domain"/>
    <property type="match status" value="1"/>
</dbReference>
<comment type="subcellular location">
    <subcellularLocation>
        <location evidence="1">Cell inner membrane</location>
        <topology evidence="1">Single-pass membrane protein</topology>
        <orientation evidence="1">Periplasmic side</orientation>
    </subcellularLocation>
</comment>
<evidence type="ECO:0000256" key="3">
    <source>
        <dbReference type="ARBA" id="ARBA00022448"/>
    </source>
</evidence>
<keyword evidence="4" id="KW-1003">Cell membrane</keyword>
<evidence type="ECO:0000256" key="4">
    <source>
        <dbReference type="ARBA" id="ARBA00022475"/>
    </source>
</evidence>
<keyword evidence="3" id="KW-0813">Transport</keyword>
<evidence type="ECO:0000256" key="8">
    <source>
        <dbReference type="ARBA" id="ARBA00022989"/>
    </source>
</evidence>
<dbReference type="Proteomes" id="UP000238071">
    <property type="component" value="Unassembled WGS sequence"/>
</dbReference>
<dbReference type="GO" id="GO:0098797">
    <property type="term" value="C:plasma membrane protein complex"/>
    <property type="evidence" value="ECO:0007669"/>
    <property type="project" value="TreeGrafter"/>
</dbReference>
<feature type="region of interest" description="Disordered" evidence="10">
    <location>
        <begin position="99"/>
        <end position="170"/>
    </location>
</feature>
<dbReference type="RefSeq" id="WP_104422382.1">
    <property type="nucleotide sequence ID" value="NZ_PTIY01000002.1"/>
</dbReference>
<dbReference type="Pfam" id="PF03544">
    <property type="entry name" value="TonB_C"/>
    <property type="match status" value="1"/>
</dbReference>
<evidence type="ECO:0000313" key="12">
    <source>
        <dbReference type="EMBL" id="PPK73109.1"/>
    </source>
</evidence>
<feature type="compositionally biased region" description="Low complexity" evidence="10">
    <location>
        <begin position="124"/>
        <end position="143"/>
    </location>
</feature>
<dbReference type="Gene3D" id="3.30.1150.10">
    <property type="match status" value="1"/>
</dbReference>
<dbReference type="InterPro" id="IPR051045">
    <property type="entry name" value="TonB-dependent_transducer"/>
</dbReference>
<dbReference type="InterPro" id="IPR037682">
    <property type="entry name" value="TonB_C"/>
</dbReference>
<evidence type="ECO:0000256" key="2">
    <source>
        <dbReference type="ARBA" id="ARBA00006555"/>
    </source>
</evidence>
<keyword evidence="8" id="KW-1133">Transmembrane helix</keyword>
<dbReference type="OrthoDB" id="9792439at2"/>
<dbReference type="PROSITE" id="PS52015">
    <property type="entry name" value="TONB_CTD"/>
    <property type="match status" value="1"/>
</dbReference>
<dbReference type="EMBL" id="PTIY01000002">
    <property type="protein sequence ID" value="PPK73109.1"/>
    <property type="molecule type" value="Genomic_DNA"/>
</dbReference>
<keyword evidence="6" id="KW-0812">Transmembrane</keyword>
<evidence type="ECO:0000256" key="6">
    <source>
        <dbReference type="ARBA" id="ARBA00022692"/>
    </source>
</evidence>
<accession>A0A2S6H6J6</accession>
<evidence type="ECO:0000256" key="10">
    <source>
        <dbReference type="SAM" id="MobiDB-lite"/>
    </source>
</evidence>
<dbReference type="PANTHER" id="PTHR33446:SF2">
    <property type="entry name" value="PROTEIN TONB"/>
    <property type="match status" value="1"/>
</dbReference>
<evidence type="ECO:0000256" key="1">
    <source>
        <dbReference type="ARBA" id="ARBA00004383"/>
    </source>
</evidence>
<evidence type="ECO:0000256" key="5">
    <source>
        <dbReference type="ARBA" id="ARBA00022519"/>
    </source>
</evidence>
<evidence type="ECO:0000313" key="13">
    <source>
        <dbReference type="Proteomes" id="UP000238071"/>
    </source>
</evidence>
<dbReference type="GO" id="GO:0055085">
    <property type="term" value="P:transmembrane transport"/>
    <property type="evidence" value="ECO:0007669"/>
    <property type="project" value="InterPro"/>
</dbReference>
<dbReference type="InterPro" id="IPR006260">
    <property type="entry name" value="TonB/TolA_C"/>
</dbReference>
<name>A0A2S6H6J6_9GAMM</name>
<reference evidence="12 13" key="1">
    <citation type="submission" date="2018-02" db="EMBL/GenBank/DDBJ databases">
        <title>Subsurface microbial communities from deep shales in Ohio and West Virginia, USA.</title>
        <authorList>
            <person name="Wrighton K."/>
        </authorList>
    </citation>
    <scope>NUCLEOTIDE SEQUENCE [LARGE SCALE GENOMIC DNA]</scope>
    <source>
        <strain evidence="12 13">OWC-G53F</strain>
    </source>
</reference>
<dbReference type="AlphaFoldDB" id="A0A2S6H6J6"/>
<evidence type="ECO:0000256" key="7">
    <source>
        <dbReference type="ARBA" id="ARBA00022927"/>
    </source>
</evidence>
<keyword evidence="9" id="KW-0472">Membrane</keyword>
<feature type="compositionally biased region" description="Low complexity" evidence="10">
    <location>
        <begin position="103"/>
        <end position="112"/>
    </location>
</feature>
<evidence type="ECO:0000259" key="11">
    <source>
        <dbReference type="PROSITE" id="PS52015"/>
    </source>
</evidence>
<dbReference type="NCBIfam" id="TIGR01352">
    <property type="entry name" value="tonB_Cterm"/>
    <property type="match status" value="1"/>
</dbReference>
<evidence type="ECO:0000256" key="9">
    <source>
        <dbReference type="ARBA" id="ARBA00023136"/>
    </source>
</evidence>
<proteinExistence type="inferred from homology"/>
<keyword evidence="13" id="KW-1185">Reference proteome</keyword>
<organism evidence="12 13">
    <name type="scientific">Methylobacter tundripaludum</name>
    <dbReference type="NCBI Taxonomy" id="173365"/>
    <lineage>
        <taxon>Bacteria</taxon>
        <taxon>Pseudomonadati</taxon>
        <taxon>Pseudomonadota</taxon>
        <taxon>Gammaproteobacteria</taxon>
        <taxon>Methylococcales</taxon>
        <taxon>Methylococcaceae</taxon>
        <taxon>Methylobacter</taxon>
    </lineage>
</organism>